<evidence type="ECO:0000256" key="7">
    <source>
        <dbReference type="RuleBase" id="RU004254"/>
    </source>
</evidence>
<keyword evidence="4" id="KW-0285">Flavoprotein</keyword>
<dbReference type="AlphaFoldDB" id="A0A9Q5HVE4"/>
<dbReference type="PANTHER" id="PTHR45754:SF1">
    <property type="entry name" value="METHYLENETETRAHYDROFOLATE REDUCTASE 1"/>
    <property type="match status" value="1"/>
</dbReference>
<evidence type="ECO:0000256" key="4">
    <source>
        <dbReference type="ARBA" id="ARBA00022630"/>
    </source>
</evidence>
<evidence type="ECO:0000259" key="8">
    <source>
        <dbReference type="Pfam" id="PF21895"/>
    </source>
</evidence>
<dbReference type="GO" id="GO:0005829">
    <property type="term" value="C:cytosol"/>
    <property type="evidence" value="ECO:0007669"/>
    <property type="project" value="TreeGrafter"/>
</dbReference>
<comment type="similarity">
    <text evidence="3">Belongs to the methylenetetrahydrofolate reductase family.</text>
</comment>
<evidence type="ECO:0000256" key="6">
    <source>
        <dbReference type="ARBA" id="ARBA00023002"/>
    </source>
</evidence>
<dbReference type="InterPro" id="IPR029041">
    <property type="entry name" value="FAD-linked_oxidoreductase-like"/>
</dbReference>
<protein>
    <submittedName>
        <fullName evidence="9">MTHFR-domain-containing protein</fullName>
    </submittedName>
</protein>
<dbReference type="InterPro" id="IPR053806">
    <property type="entry name" value="MTHFR_C"/>
</dbReference>
<keyword evidence="10" id="KW-1185">Reference proteome</keyword>
<dbReference type="EMBL" id="LNZH02000199">
    <property type="protein sequence ID" value="OCB86710.1"/>
    <property type="molecule type" value="Genomic_DNA"/>
</dbReference>
<dbReference type="GO" id="GO:0071949">
    <property type="term" value="F:FAD binding"/>
    <property type="evidence" value="ECO:0007669"/>
    <property type="project" value="TreeGrafter"/>
</dbReference>
<dbReference type="GO" id="GO:0004489">
    <property type="term" value="F:methylenetetrahydrofolate reductase [NAD(P)H] activity"/>
    <property type="evidence" value="ECO:0007669"/>
    <property type="project" value="InterPro"/>
</dbReference>
<dbReference type="Pfam" id="PF21895">
    <property type="entry name" value="MTHFR_C"/>
    <property type="match status" value="1"/>
</dbReference>
<dbReference type="InterPro" id="IPR003171">
    <property type="entry name" value="Mehydrof_redctse-like"/>
</dbReference>
<gene>
    <name evidence="9" type="ORF">A7U60_g6169</name>
</gene>
<evidence type="ECO:0000256" key="3">
    <source>
        <dbReference type="ARBA" id="ARBA00006743"/>
    </source>
</evidence>
<sequence>MKLSQKIAAHSSSRPFFSLEFFPPRTDVGFANLLSRISRLSELNPIAVTVTWGAGGSTRERSLDLAEVTQTEHGLDTILHLTCTNMEQGLVDDVLRKAKEKGIENILALRGDPPRGDEYWIPTDPRFTHAIDLVKYIKSTPEFSSNPPRGDEYWIPTDPRFTHAIDLVKYIKSTPEFSSSFCVGVAAYPDGHIDSDVDEDTELEYLKQKIDAGAEFIVTQLFYDVDGFLNWLRKVRAKGIYVPVIPGIMPLQSYATFQRLTKLCGTKIPSQLNLDLEPIRHDDQKVKDYGVTLATEMVQKLVNDGDVKGVHFCTLNLERSVRKVLEGLQWVGGSPRITNRLIIDGDVTPHEPPEFVINPADAAHTFTDKLKAIPLPEIPEPGKGELVSASTWDEFPNGRFGDFKSPAFGLQSDPWNSGAPNILGVSRAEALARWGSPKDASDLTDLFLAHLHSKVTSTPFSPYPLSPESQLILPYLERLTRRGWWTLFSQPAIDGIKSDDEIHGWGPPDGYVFQKGFVEFFAEKEDVDRLEEKILNRGGGWVDFFAANEAGDLRTNVPEGGRNAVTWGVFPGQEIAQSTIIEQDSFLSWKEEAFSIWEQWSLLYPPDSQERYLLDSVRKERWLVSVVHHNYKEPSQLWTFILDD</sequence>
<dbReference type="OrthoDB" id="16284at2759"/>
<dbReference type="PANTHER" id="PTHR45754">
    <property type="entry name" value="METHYLENETETRAHYDROFOLATE REDUCTASE"/>
    <property type="match status" value="1"/>
</dbReference>
<dbReference type="GO" id="GO:0009086">
    <property type="term" value="P:methionine biosynthetic process"/>
    <property type="evidence" value="ECO:0007669"/>
    <property type="project" value="TreeGrafter"/>
</dbReference>
<name>A0A9Q5HVE4_SANBA</name>
<dbReference type="Pfam" id="PF02219">
    <property type="entry name" value="MTHFR"/>
    <property type="match status" value="2"/>
</dbReference>
<dbReference type="Proteomes" id="UP000757232">
    <property type="component" value="Unassembled WGS sequence"/>
</dbReference>
<comment type="caution">
    <text evidence="9">The sequence shown here is derived from an EMBL/GenBank/DDBJ whole genome shotgun (WGS) entry which is preliminary data.</text>
</comment>
<evidence type="ECO:0000313" key="9">
    <source>
        <dbReference type="EMBL" id="OCB86710.1"/>
    </source>
</evidence>
<keyword evidence="5" id="KW-0274">FAD</keyword>
<evidence type="ECO:0000256" key="2">
    <source>
        <dbReference type="ARBA" id="ARBA00004777"/>
    </source>
</evidence>
<organism evidence="9 10">
    <name type="scientific">Sanghuangporus baumii</name>
    <name type="common">Phellinus baumii</name>
    <dbReference type="NCBI Taxonomy" id="108892"/>
    <lineage>
        <taxon>Eukaryota</taxon>
        <taxon>Fungi</taxon>
        <taxon>Dikarya</taxon>
        <taxon>Basidiomycota</taxon>
        <taxon>Agaricomycotina</taxon>
        <taxon>Agaricomycetes</taxon>
        <taxon>Hymenochaetales</taxon>
        <taxon>Hymenochaetaceae</taxon>
        <taxon>Sanghuangporus</taxon>
    </lineage>
</organism>
<comment type="pathway">
    <text evidence="2 7">One-carbon metabolism; tetrahydrofolate interconversion.</text>
</comment>
<dbReference type="Gene3D" id="3.20.20.220">
    <property type="match status" value="2"/>
</dbReference>
<feature type="domain" description="MTHFR SAM-binding regulatory" evidence="8">
    <location>
        <begin position="389"/>
        <end position="642"/>
    </location>
</feature>
<dbReference type="CDD" id="cd00537">
    <property type="entry name" value="MTHFR"/>
    <property type="match status" value="1"/>
</dbReference>
<accession>A0A9Q5HVE4</accession>
<reference evidence="9" key="1">
    <citation type="submission" date="2016-06" db="EMBL/GenBank/DDBJ databases">
        <title>Draft Genome sequence of the fungus Inonotus baumii.</title>
        <authorList>
            <person name="Zhu H."/>
            <person name="Lin W."/>
        </authorList>
    </citation>
    <scope>NUCLEOTIDE SEQUENCE</scope>
    <source>
        <strain evidence="9">821</strain>
    </source>
</reference>
<comment type="cofactor">
    <cofactor evidence="1">
        <name>FAD</name>
        <dbReference type="ChEBI" id="CHEBI:57692"/>
    </cofactor>
</comment>
<dbReference type="SUPFAM" id="SSF51730">
    <property type="entry name" value="FAD-linked oxidoreductase"/>
    <property type="match status" value="2"/>
</dbReference>
<evidence type="ECO:0000256" key="1">
    <source>
        <dbReference type="ARBA" id="ARBA00001974"/>
    </source>
</evidence>
<evidence type="ECO:0000256" key="5">
    <source>
        <dbReference type="ARBA" id="ARBA00022827"/>
    </source>
</evidence>
<keyword evidence="6" id="KW-0560">Oxidoreductase</keyword>
<proteinExistence type="inferred from homology"/>
<evidence type="ECO:0000313" key="10">
    <source>
        <dbReference type="Proteomes" id="UP000757232"/>
    </source>
</evidence>
<dbReference type="GO" id="GO:0035999">
    <property type="term" value="P:tetrahydrofolate interconversion"/>
    <property type="evidence" value="ECO:0007669"/>
    <property type="project" value="TreeGrafter"/>
</dbReference>